<comment type="caution">
    <text evidence="2">The sequence shown here is derived from an EMBL/GenBank/DDBJ whole genome shotgun (WGS) entry which is preliminary data.</text>
</comment>
<keyword evidence="1" id="KW-1133">Transmembrane helix</keyword>
<dbReference type="EMBL" id="WHZU01000007">
    <property type="protein sequence ID" value="NEH11534.1"/>
    <property type="molecule type" value="Genomic_DNA"/>
</dbReference>
<proteinExistence type="predicted"/>
<evidence type="ECO:0000256" key="1">
    <source>
        <dbReference type="SAM" id="Phobius"/>
    </source>
</evidence>
<sequence length="289" mass="33354">MPTMRDDGSRSEWYGMDADRVWGVYAARTRRIRAGHIAILLMVAVVYYMLMASMESAGLFYLTIVMFVIVTWLVTVSCRRCLARAFAALAPIVVQDCDVDKYRAVLDRYARHDRLNLSADRLAVEYARCDYLDDEPRRAVDRLGALHVSGDGNLRIMMLNIGAIACHMMGDYRRRDAAVEQLRGIVSRRRPGSVERMMLEGLLHDMGVWFRPASSWTHADADYIAHRMEEEPSHHGRVGWQIQLAEYEVLHGDVERARNLLEDPTLRPMTPRSLHEGDRVWQLMMSRQW</sequence>
<keyword evidence="1" id="KW-0812">Transmembrane</keyword>
<keyword evidence="3" id="KW-1185">Reference proteome</keyword>
<accession>A0ABX0C8R9</accession>
<protein>
    <recommendedName>
        <fullName evidence="4">Tetratricopeptide repeat protein</fullName>
    </recommendedName>
</protein>
<evidence type="ECO:0008006" key="4">
    <source>
        <dbReference type="Google" id="ProtNLM"/>
    </source>
</evidence>
<name>A0ABX0C8R9_9BIFI</name>
<dbReference type="RefSeq" id="WP_163200437.1">
    <property type="nucleotide sequence ID" value="NZ_WHZU01000007.1"/>
</dbReference>
<feature type="transmembrane region" description="Helical" evidence="1">
    <location>
        <begin position="58"/>
        <end position="76"/>
    </location>
</feature>
<evidence type="ECO:0000313" key="2">
    <source>
        <dbReference type="EMBL" id="NEH11534.1"/>
    </source>
</evidence>
<organism evidence="2 3">
    <name type="scientific">Bifidobacterium saimiriisciurei</name>
    <dbReference type="NCBI Taxonomy" id="2661627"/>
    <lineage>
        <taxon>Bacteria</taxon>
        <taxon>Bacillati</taxon>
        <taxon>Actinomycetota</taxon>
        <taxon>Actinomycetes</taxon>
        <taxon>Bifidobacteriales</taxon>
        <taxon>Bifidobacteriaceae</taxon>
        <taxon>Bifidobacterium</taxon>
    </lineage>
</organism>
<reference evidence="2 3" key="1">
    <citation type="submission" date="2019-10" db="EMBL/GenBank/DDBJ databases">
        <title>Bifidobacterium from non-human primates.</title>
        <authorList>
            <person name="Modesto M."/>
        </authorList>
    </citation>
    <scope>NUCLEOTIDE SEQUENCE [LARGE SCALE GENOMIC DNA]</scope>
    <source>
        <strain evidence="2 3">SMA1</strain>
    </source>
</reference>
<feature type="transmembrane region" description="Helical" evidence="1">
    <location>
        <begin position="34"/>
        <end position="52"/>
    </location>
</feature>
<keyword evidence="1" id="KW-0472">Membrane</keyword>
<dbReference type="Proteomes" id="UP000475155">
    <property type="component" value="Unassembled WGS sequence"/>
</dbReference>
<gene>
    <name evidence="2" type="ORF">GFD18_05465</name>
</gene>
<evidence type="ECO:0000313" key="3">
    <source>
        <dbReference type="Proteomes" id="UP000475155"/>
    </source>
</evidence>